<feature type="transmembrane region" description="Helical" evidence="1">
    <location>
        <begin position="82"/>
        <end position="101"/>
    </location>
</feature>
<feature type="transmembrane region" description="Helical" evidence="1">
    <location>
        <begin position="138"/>
        <end position="155"/>
    </location>
</feature>
<accession>A0ABT9BEF7</accession>
<organism evidence="2 3">
    <name type="scientific">Hymenobacter aranciens</name>
    <dbReference type="NCBI Taxonomy" id="3063996"/>
    <lineage>
        <taxon>Bacteria</taxon>
        <taxon>Pseudomonadati</taxon>
        <taxon>Bacteroidota</taxon>
        <taxon>Cytophagia</taxon>
        <taxon>Cytophagales</taxon>
        <taxon>Hymenobacteraceae</taxon>
        <taxon>Hymenobacter</taxon>
    </lineage>
</organism>
<feature type="transmembrane region" description="Helical" evidence="1">
    <location>
        <begin position="108"/>
        <end position="132"/>
    </location>
</feature>
<keyword evidence="3" id="KW-1185">Reference proteome</keyword>
<feature type="transmembrane region" description="Helical" evidence="1">
    <location>
        <begin position="167"/>
        <end position="187"/>
    </location>
</feature>
<dbReference type="Proteomes" id="UP001176429">
    <property type="component" value="Unassembled WGS sequence"/>
</dbReference>
<evidence type="ECO:0000313" key="3">
    <source>
        <dbReference type="Proteomes" id="UP001176429"/>
    </source>
</evidence>
<gene>
    <name evidence="2" type="ORF">Q5H93_18010</name>
</gene>
<sequence length="908" mass="97712">MQRPGAWALVLASLAVLAVGLAGFYYFTGEAATLPLRQVPHLETVPLTLEQLPLGAVQLPVQVSGFIVSLTHDLGGPLTQPVAAGIFLTLLALALTGWLAVASTLSRIPFAIGMGPVVFLWMSLDTASLRIFEGHEQLFLYLALGLLLGGAYALQAFGESVQLGRRWLLLGVLVAALSALLLTRSALPLHETVLHLAAAGTLAGAVLVLLVVLWVAIENVRILLWLNTQAEQPASRFGLGVFLTSSLLYLGTLFWLWWNDGQMTILPGLRLDPLVLLLPAVLAGGLGLRQRAPSYASWLPYRAGADQLYPALLAAAAGALAYAFATANTPLLDAARELTTVALLLLGAAFLLYILINFLPLISQKLKVYRVVFEPRRLPFYTVYIMGVVGIGLLQLRAGWPLANQALAGQYNNFGDLARQQSEANPDDLALAVLAERYYAESGDVLYRSNRKAQLGRAALYRFRQQRRNELKALDRGLQRGPDERVSLRLGALLGDKEDLFQALDVLREGLQDNPRSEALANDLAQRFTQTTLTDSVAHYLDRAEALAPGNYASRTNQLAFLLQQGLLTEAATLSSHAALANEPALTSNQLLRALLQNQQRPAAPTGFASLTDLDNASFAQLYHAALLGVRQRRATLLPTLTRLNKQPANEPYYEQLVFLQALTLHAVGQEQAARLTLAPLAAGSSATAAYYQQLFGIWQLQQGQFGTAARQFALAAAHGVPSANLGRAYALARTGQPDSARAVLARLQAAPDSTLHPAAQALAQAMATGNMPAAPAAPVAGTALLAQARQAEQQKPGQATKLYQRLLREAPFNETAVLAAGRFYTQRRNYPAAYEALRLGLDENPVSLPLLRAYVLAAADAGLTDYATEAMAQLQQQLPAADFAALQATYAQHRAARAAAADAFETR</sequence>
<feature type="transmembrane region" description="Helical" evidence="1">
    <location>
        <begin position="7"/>
        <end position="27"/>
    </location>
</feature>
<dbReference type="EMBL" id="JAUQSY010000012">
    <property type="protein sequence ID" value="MDO7876646.1"/>
    <property type="molecule type" value="Genomic_DNA"/>
</dbReference>
<keyword evidence="1" id="KW-0472">Membrane</keyword>
<feature type="transmembrane region" description="Helical" evidence="1">
    <location>
        <begin position="380"/>
        <end position="400"/>
    </location>
</feature>
<keyword evidence="1" id="KW-1133">Transmembrane helix</keyword>
<dbReference type="Gene3D" id="1.25.40.10">
    <property type="entry name" value="Tetratricopeptide repeat domain"/>
    <property type="match status" value="1"/>
</dbReference>
<protein>
    <recommendedName>
        <fullName evidence="4">Tetratricopeptide repeat protein</fullName>
    </recommendedName>
</protein>
<feature type="transmembrane region" description="Helical" evidence="1">
    <location>
        <begin position="237"/>
        <end position="258"/>
    </location>
</feature>
<feature type="transmembrane region" description="Helical" evidence="1">
    <location>
        <begin position="270"/>
        <end position="288"/>
    </location>
</feature>
<comment type="caution">
    <text evidence="2">The sequence shown here is derived from an EMBL/GenBank/DDBJ whole genome shotgun (WGS) entry which is preliminary data.</text>
</comment>
<feature type="transmembrane region" description="Helical" evidence="1">
    <location>
        <begin position="339"/>
        <end position="359"/>
    </location>
</feature>
<feature type="transmembrane region" description="Helical" evidence="1">
    <location>
        <begin position="308"/>
        <end position="327"/>
    </location>
</feature>
<evidence type="ECO:0000313" key="2">
    <source>
        <dbReference type="EMBL" id="MDO7876646.1"/>
    </source>
</evidence>
<proteinExistence type="predicted"/>
<dbReference type="SUPFAM" id="SSF48452">
    <property type="entry name" value="TPR-like"/>
    <property type="match status" value="2"/>
</dbReference>
<keyword evidence="1" id="KW-0812">Transmembrane</keyword>
<dbReference type="InterPro" id="IPR011990">
    <property type="entry name" value="TPR-like_helical_dom_sf"/>
</dbReference>
<name>A0ABT9BEF7_9BACT</name>
<evidence type="ECO:0000256" key="1">
    <source>
        <dbReference type="SAM" id="Phobius"/>
    </source>
</evidence>
<feature type="transmembrane region" description="Helical" evidence="1">
    <location>
        <begin position="193"/>
        <end position="217"/>
    </location>
</feature>
<reference evidence="2" key="1">
    <citation type="submission" date="2023-07" db="EMBL/GenBank/DDBJ databases">
        <authorList>
            <person name="Kim M.K."/>
        </authorList>
    </citation>
    <scope>NUCLEOTIDE SEQUENCE</scope>
    <source>
        <strain evidence="2">ASUV-10-1</strain>
    </source>
</reference>
<evidence type="ECO:0008006" key="4">
    <source>
        <dbReference type="Google" id="ProtNLM"/>
    </source>
</evidence>